<dbReference type="PANTHER" id="PTHR48081:SF8">
    <property type="entry name" value="ALPHA_BETA HYDROLASE FOLD-3 DOMAIN-CONTAINING PROTEIN-RELATED"/>
    <property type="match status" value="1"/>
</dbReference>
<name>A0A2I1IMU2_9ACTO</name>
<feature type="domain" description="Alpha/beta hydrolase fold-3" evidence="2">
    <location>
        <begin position="79"/>
        <end position="284"/>
    </location>
</feature>
<evidence type="ECO:0000313" key="4">
    <source>
        <dbReference type="Proteomes" id="UP000235122"/>
    </source>
</evidence>
<keyword evidence="1" id="KW-0378">Hydrolase</keyword>
<proteinExistence type="predicted"/>
<dbReference type="GO" id="GO:0016787">
    <property type="term" value="F:hydrolase activity"/>
    <property type="evidence" value="ECO:0007669"/>
    <property type="project" value="UniProtKB-KW"/>
</dbReference>
<dbReference type="STRING" id="33007.HMPREF3198_01087"/>
<accession>A0A2I1IMU2</accession>
<dbReference type="EMBL" id="PKKO01000003">
    <property type="protein sequence ID" value="PKY72402.1"/>
    <property type="molecule type" value="Genomic_DNA"/>
</dbReference>
<organism evidence="3 4">
    <name type="scientific">Winkia neuii</name>
    <dbReference type="NCBI Taxonomy" id="33007"/>
    <lineage>
        <taxon>Bacteria</taxon>
        <taxon>Bacillati</taxon>
        <taxon>Actinomycetota</taxon>
        <taxon>Actinomycetes</taxon>
        <taxon>Actinomycetales</taxon>
        <taxon>Actinomycetaceae</taxon>
        <taxon>Winkia</taxon>
    </lineage>
</organism>
<evidence type="ECO:0000313" key="3">
    <source>
        <dbReference type="EMBL" id="PKY72402.1"/>
    </source>
</evidence>
<dbReference type="InterPro" id="IPR013094">
    <property type="entry name" value="AB_hydrolase_3"/>
</dbReference>
<dbReference type="AlphaFoldDB" id="A0A2I1IMU2"/>
<keyword evidence="4" id="KW-1185">Reference proteome</keyword>
<dbReference type="RefSeq" id="WP_024332387.1">
    <property type="nucleotide sequence ID" value="NZ_JASOXK010000005.1"/>
</dbReference>
<sequence>MYVPQSAVSAFLKIARANRAYLNPQVALQRIAKRALRPQRIVPRFFPGQDKVKVKVANAVGMRIYVLEPRTWPVEGAFIYVHGGGWVNQITVQHWQLCAQIAHHTGRAAIMPIYPLIPFGTADKVVPAIAKIVAAAKEKFGSAALGGDSAGGQIALSAALETQSHPQKNTPETAKPDQLILISPALDATFSNPRIAEAQKHDPWLGVPGCQVFLKKWAGPLALTDPKVSPLLAPAKALARLGRVTIFTGTADIFNPDAHALAHKIALEGGRYNLVEEPGGLHVYPLLPTRAGAAARTEICALLT</sequence>
<evidence type="ECO:0000259" key="2">
    <source>
        <dbReference type="Pfam" id="PF07859"/>
    </source>
</evidence>
<dbReference type="Gene3D" id="3.40.50.1820">
    <property type="entry name" value="alpha/beta hydrolase"/>
    <property type="match status" value="1"/>
</dbReference>
<dbReference type="InterPro" id="IPR029058">
    <property type="entry name" value="AB_hydrolase_fold"/>
</dbReference>
<gene>
    <name evidence="3" type="ORF">CYJ19_06040</name>
</gene>
<evidence type="ECO:0000256" key="1">
    <source>
        <dbReference type="ARBA" id="ARBA00022801"/>
    </source>
</evidence>
<dbReference type="Pfam" id="PF07859">
    <property type="entry name" value="Abhydrolase_3"/>
    <property type="match status" value="1"/>
</dbReference>
<dbReference type="PANTHER" id="PTHR48081">
    <property type="entry name" value="AB HYDROLASE SUPERFAMILY PROTEIN C4A8.06C"/>
    <property type="match status" value="1"/>
</dbReference>
<protein>
    <submittedName>
        <fullName evidence="3">Esterase</fullName>
    </submittedName>
</protein>
<dbReference type="InterPro" id="IPR050300">
    <property type="entry name" value="GDXG_lipolytic_enzyme"/>
</dbReference>
<reference evidence="3 4" key="1">
    <citation type="submission" date="2017-12" db="EMBL/GenBank/DDBJ databases">
        <title>Phylogenetic diversity of female urinary microbiome.</title>
        <authorList>
            <person name="Thomas-White K."/>
            <person name="Wolfe A.J."/>
        </authorList>
    </citation>
    <scope>NUCLEOTIDE SEQUENCE [LARGE SCALE GENOMIC DNA]</scope>
    <source>
        <strain evidence="3 4">UMB0402</strain>
    </source>
</reference>
<dbReference type="Proteomes" id="UP000235122">
    <property type="component" value="Unassembled WGS sequence"/>
</dbReference>
<dbReference type="SUPFAM" id="SSF53474">
    <property type="entry name" value="alpha/beta-Hydrolases"/>
    <property type="match status" value="1"/>
</dbReference>
<comment type="caution">
    <text evidence="3">The sequence shown here is derived from an EMBL/GenBank/DDBJ whole genome shotgun (WGS) entry which is preliminary data.</text>
</comment>